<feature type="region of interest" description="Disordered" evidence="6">
    <location>
        <begin position="652"/>
        <end position="676"/>
    </location>
</feature>
<comment type="caution">
    <text evidence="9">The sequence shown here is derived from an EMBL/GenBank/DDBJ whole genome shotgun (WGS) entry which is preliminary data.</text>
</comment>
<keyword evidence="3" id="KW-0235">DNA replication</keyword>
<dbReference type="CDD" id="cd20704">
    <property type="entry name" value="Orc3"/>
    <property type="match status" value="1"/>
</dbReference>
<dbReference type="GO" id="GO:0005656">
    <property type="term" value="C:nuclear pre-replicative complex"/>
    <property type="evidence" value="ECO:0007669"/>
    <property type="project" value="TreeGrafter"/>
</dbReference>
<dbReference type="EMBL" id="JAXLQG010000001">
    <property type="protein sequence ID" value="KAK5545761.1"/>
    <property type="molecule type" value="Genomic_DNA"/>
</dbReference>
<proteinExistence type="inferred from homology"/>
<dbReference type="Pfam" id="PF18137">
    <property type="entry name" value="WHD_ORC"/>
    <property type="match status" value="1"/>
</dbReference>
<dbReference type="PANTHER" id="PTHR12748:SF0">
    <property type="entry name" value="ORIGIN RECOGNITION COMPLEX SUBUNIT 3"/>
    <property type="match status" value="1"/>
</dbReference>
<evidence type="ECO:0000259" key="7">
    <source>
        <dbReference type="Pfam" id="PF07034"/>
    </source>
</evidence>
<dbReference type="GO" id="GO:0031261">
    <property type="term" value="C:DNA replication preinitiation complex"/>
    <property type="evidence" value="ECO:0007669"/>
    <property type="project" value="TreeGrafter"/>
</dbReference>
<gene>
    <name evidence="9" type="primary">ORC3</name>
    <name evidence="9" type="ORF">LTR25_000770</name>
</gene>
<comment type="subcellular location">
    <subcellularLocation>
        <location evidence="1">Nucleus</location>
    </subcellularLocation>
</comment>
<feature type="domain" description="Origin recognition complex subunit 3 N-terminal" evidence="7">
    <location>
        <begin position="11"/>
        <end position="348"/>
    </location>
</feature>
<evidence type="ECO:0000313" key="9">
    <source>
        <dbReference type="EMBL" id="KAK5545761.1"/>
    </source>
</evidence>
<dbReference type="GO" id="GO:0006270">
    <property type="term" value="P:DNA replication initiation"/>
    <property type="evidence" value="ECO:0007669"/>
    <property type="project" value="TreeGrafter"/>
</dbReference>
<dbReference type="GO" id="GO:0005664">
    <property type="term" value="C:nuclear origin of replication recognition complex"/>
    <property type="evidence" value="ECO:0007669"/>
    <property type="project" value="InterPro"/>
</dbReference>
<dbReference type="AlphaFoldDB" id="A0AAV9QKT5"/>
<dbReference type="Proteomes" id="UP001345827">
    <property type="component" value="Unassembled WGS sequence"/>
</dbReference>
<evidence type="ECO:0000256" key="4">
    <source>
        <dbReference type="ARBA" id="ARBA00023125"/>
    </source>
</evidence>
<keyword evidence="5" id="KW-0539">Nucleus</keyword>
<evidence type="ECO:0000313" key="10">
    <source>
        <dbReference type="Proteomes" id="UP001345827"/>
    </source>
</evidence>
<feature type="compositionally biased region" description="Basic and acidic residues" evidence="6">
    <location>
        <begin position="660"/>
        <end position="669"/>
    </location>
</feature>
<dbReference type="GO" id="GO:0003688">
    <property type="term" value="F:DNA replication origin binding"/>
    <property type="evidence" value="ECO:0007669"/>
    <property type="project" value="TreeGrafter"/>
</dbReference>
<evidence type="ECO:0000259" key="8">
    <source>
        <dbReference type="Pfam" id="PF18137"/>
    </source>
</evidence>
<evidence type="ECO:0000256" key="6">
    <source>
        <dbReference type="SAM" id="MobiDB-lite"/>
    </source>
</evidence>
<evidence type="ECO:0000256" key="2">
    <source>
        <dbReference type="ARBA" id="ARBA00010977"/>
    </source>
</evidence>
<feature type="domain" description="Origin recognition complex subunit 3 winged helix C-terminal" evidence="8">
    <location>
        <begin position="583"/>
        <end position="718"/>
    </location>
</feature>
<evidence type="ECO:0000256" key="1">
    <source>
        <dbReference type="ARBA" id="ARBA00004123"/>
    </source>
</evidence>
<feature type="region of interest" description="Disordered" evidence="6">
    <location>
        <begin position="27"/>
        <end position="62"/>
    </location>
</feature>
<organism evidence="9 10">
    <name type="scientific">Vermiconidia calcicola</name>
    <dbReference type="NCBI Taxonomy" id="1690605"/>
    <lineage>
        <taxon>Eukaryota</taxon>
        <taxon>Fungi</taxon>
        <taxon>Dikarya</taxon>
        <taxon>Ascomycota</taxon>
        <taxon>Pezizomycotina</taxon>
        <taxon>Dothideomycetes</taxon>
        <taxon>Dothideomycetidae</taxon>
        <taxon>Mycosphaerellales</taxon>
        <taxon>Extremaceae</taxon>
        <taxon>Vermiconidia</taxon>
    </lineage>
</organism>
<dbReference type="PANTHER" id="PTHR12748">
    <property type="entry name" value="ORIGIN RECOGNITION COMPLEX SUBUNIT 3"/>
    <property type="match status" value="1"/>
</dbReference>
<protein>
    <submittedName>
        <fullName evidence="9">Origin recognition complex subunit 3</fullName>
    </submittedName>
</protein>
<dbReference type="InterPro" id="IPR045667">
    <property type="entry name" value="ORC3_N"/>
</dbReference>
<accession>A0AAV9QKT5</accession>
<reference evidence="9 10" key="1">
    <citation type="submission" date="2023-06" db="EMBL/GenBank/DDBJ databases">
        <title>Black Yeasts Isolated from many extreme environments.</title>
        <authorList>
            <person name="Coleine C."/>
            <person name="Stajich J.E."/>
            <person name="Selbmann L."/>
        </authorList>
    </citation>
    <scope>NUCLEOTIDE SEQUENCE [LARGE SCALE GENOMIC DNA]</scope>
    <source>
        <strain evidence="9 10">CCFEE 5887</strain>
    </source>
</reference>
<evidence type="ECO:0000256" key="3">
    <source>
        <dbReference type="ARBA" id="ARBA00022705"/>
    </source>
</evidence>
<dbReference type="InterPro" id="IPR040855">
    <property type="entry name" value="ORC_WH_C"/>
</dbReference>
<dbReference type="Pfam" id="PF07034">
    <property type="entry name" value="ORC3_N"/>
    <property type="match status" value="1"/>
</dbReference>
<sequence>MDAEDVYVDDNAHTGCYIFKPAQTDHEEVIDQRPKKRRKLENSSTRNQERTVEGGDAWPSLFGGQEPAEAIRRRQQLFAATWTRQQDKIDAVINKVDESFVDNILDYVRAEQQDRPNGRIKAALLVSTPGRDAERDLVQDWEQRHSTRLEEILIQLQPSQAPNIQIALKNVIRLALSQKAGPEEYTNFLAANKAMIPMNFDLELLQRYADKKGVSRVLVSLPDAEAFDTGILCELISIISSWADRIPFVLLTGISTTIALLESRLPRSIISFLDARVFQPFQAEGRQDPLFDVYSAVQGPDADLFLGPSTITVLAELAQEQGTTVETFMRAIKYVFMSHFFANPLSLLAIPDTVLNLSHDSSTAQAIRNTVGFRSHCESLAKGTKTQRQHSRDLLTSDAELEKEVLEAVRSGQERIRSSLLAICTLRGIYQQLLGPAAIAPLEAQSQLLTSLPDLTQSDIFEATETALKEMLSVDDFHVLLRGISEELEDLNSFMPSPQSDGSDQEMLTLATIQEALNSDDTTPNISQITESFLDLLTRYLTSKTTHFSTTSSSPSPWTSFMSESYTFNLQSPLSAIVHPRARYALERALTRPSDYLGCDCCVPEGGVILDKSTLPTTSLLLSMLNEAGSIINVRDLWDAFRDTIAPTVLESEMRGGAGRNDEKDREGSEGEGEGIDEANERKLLALFYRSLAELRHLGLIRQSKRKPGVDCIAKTAWMGL</sequence>
<evidence type="ECO:0000256" key="5">
    <source>
        <dbReference type="ARBA" id="ARBA00023242"/>
    </source>
</evidence>
<keyword evidence="10" id="KW-1185">Reference proteome</keyword>
<name>A0AAV9QKT5_9PEZI</name>
<keyword evidence="4" id="KW-0238">DNA-binding</keyword>
<comment type="similarity">
    <text evidence="2">Belongs to the ORC3 family.</text>
</comment>
<dbReference type="InterPro" id="IPR020795">
    <property type="entry name" value="ORC3"/>
</dbReference>